<protein>
    <submittedName>
        <fullName evidence="8">MFS transporter</fullName>
    </submittedName>
</protein>
<dbReference type="GO" id="GO:0005886">
    <property type="term" value="C:plasma membrane"/>
    <property type="evidence" value="ECO:0007669"/>
    <property type="project" value="UniProtKB-SubCell"/>
</dbReference>
<dbReference type="PANTHER" id="PTHR43124">
    <property type="entry name" value="PURINE EFFLUX PUMP PBUE"/>
    <property type="match status" value="1"/>
</dbReference>
<dbReference type="Proteomes" id="UP000275401">
    <property type="component" value="Unassembled WGS sequence"/>
</dbReference>
<feature type="transmembrane region" description="Helical" evidence="6">
    <location>
        <begin position="85"/>
        <end position="104"/>
    </location>
</feature>
<comment type="caution">
    <text evidence="8">The sequence shown here is derived from an EMBL/GenBank/DDBJ whole genome shotgun (WGS) entry which is preliminary data.</text>
</comment>
<dbReference type="Gene3D" id="1.20.1250.20">
    <property type="entry name" value="MFS general substrate transporter like domains"/>
    <property type="match status" value="1"/>
</dbReference>
<dbReference type="PANTHER" id="PTHR43124:SF3">
    <property type="entry name" value="CHLORAMPHENICOL EFFLUX PUMP RV0191"/>
    <property type="match status" value="1"/>
</dbReference>
<sequence length="417" mass="42861">MTQAQNTTHGRAPASSTVIAWLAFATMFVIGTDTFLVAPMLPTLADEFDVSTSTSGWMVSAYALGFALFALVAGPLSDGRDRRGVLLLGFAGFAVATALCGVAQGLWTMILFRFLAGMFAALCTPQIWASIPVLVAPEAIMKTMGIAGAGMSISQVVGVPVGGWLAASSWHVPFFVVAALSGVAWLLLWKAFPSVPSARAQGAATGIVGTYAELFRSKTFTWYLLAYLAYQTGVFETISFIGSWLHKDFDLGVSAVGAAMMALGVGMAITSIFGNRLIRKIGEHRTLAVVFTGLIVIYSAVPFAPNLGLAIAGLAAGSAVLGLGYPIFMAMLLAQTTAARGTVSSLSTTALYAGTTIGGLVGGVLLTEFDGFRGVAGFTVLALAVSAVIFGAAGAFRAPKPAGATEGAPTEAEPTAA</sequence>
<evidence type="ECO:0000313" key="8">
    <source>
        <dbReference type="EMBL" id="RNG22590.1"/>
    </source>
</evidence>
<feature type="transmembrane region" description="Helical" evidence="6">
    <location>
        <begin position="222"/>
        <end position="245"/>
    </location>
</feature>
<proteinExistence type="predicted"/>
<dbReference type="PROSITE" id="PS50850">
    <property type="entry name" value="MFS"/>
    <property type="match status" value="1"/>
</dbReference>
<evidence type="ECO:0000256" key="4">
    <source>
        <dbReference type="ARBA" id="ARBA00022989"/>
    </source>
</evidence>
<keyword evidence="3 6" id="KW-0812">Transmembrane</keyword>
<evidence type="ECO:0000256" key="3">
    <source>
        <dbReference type="ARBA" id="ARBA00022692"/>
    </source>
</evidence>
<evidence type="ECO:0000256" key="2">
    <source>
        <dbReference type="ARBA" id="ARBA00022475"/>
    </source>
</evidence>
<dbReference type="InterPro" id="IPR001958">
    <property type="entry name" value="Tet-R_TetA/multi-R_MdtG-like"/>
</dbReference>
<keyword evidence="5 6" id="KW-0472">Membrane</keyword>
<dbReference type="CDD" id="cd17324">
    <property type="entry name" value="MFS_NepI_like"/>
    <property type="match status" value="1"/>
</dbReference>
<keyword evidence="4 6" id="KW-1133">Transmembrane helix</keyword>
<evidence type="ECO:0000256" key="5">
    <source>
        <dbReference type="ARBA" id="ARBA00023136"/>
    </source>
</evidence>
<feature type="transmembrane region" description="Helical" evidence="6">
    <location>
        <begin position="54"/>
        <end position="73"/>
    </location>
</feature>
<feature type="transmembrane region" description="Helical" evidence="6">
    <location>
        <begin position="110"/>
        <end position="134"/>
    </location>
</feature>
<organism evidence="8 9">
    <name type="scientific">Streptomyces botrytidirepellens</name>
    <dbReference type="NCBI Taxonomy" id="2486417"/>
    <lineage>
        <taxon>Bacteria</taxon>
        <taxon>Bacillati</taxon>
        <taxon>Actinomycetota</taxon>
        <taxon>Actinomycetes</taxon>
        <taxon>Kitasatosporales</taxon>
        <taxon>Streptomycetaceae</taxon>
        <taxon>Streptomyces</taxon>
    </lineage>
</organism>
<dbReference type="EMBL" id="RIBZ01000252">
    <property type="protein sequence ID" value="RNG22590.1"/>
    <property type="molecule type" value="Genomic_DNA"/>
</dbReference>
<dbReference type="InterPro" id="IPR036259">
    <property type="entry name" value="MFS_trans_sf"/>
</dbReference>
<feature type="domain" description="Major facilitator superfamily (MFS) profile" evidence="7">
    <location>
        <begin position="19"/>
        <end position="394"/>
    </location>
</feature>
<dbReference type="InterPro" id="IPR011701">
    <property type="entry name" value="MFS"/>
</dbReference>
<keyword evidence="9" id="KW-1185">Reference proteome</keyword>
<dbReference type="SUPFAM" id="SSF103473">
    <property type="entry name" value="MFS general substrate transporter"/>
    <property type="match status" value="1"/>
</dbReference>
<reference evidence="8 9" key="1">
    <citation type="submission" date="2018-11" db="EMBL/GenBank/DDBJ databases">
        <title>The Potential of Streptomyces as Biocontrol Agents against the Tomato grey mould, Botrytis cinerea (Gray mold) Frontiers in Microbiology.</title>
        <authorList>
            <person name="Li D."/>
        </authorList>
    </citation>
    <scope>NUCLEOTIDE SEQUENCE [LARGE SCALE GENOMIC DNA]</scope>
    <source>
        <strain evidence="8 9">NEAU-LD23</strain>
    </source>
</reference>
<dbReference type="PRINTS" id="PR01035">
    <property type="entry name" value="TCRTETA"/>
</dbReference>
<feature type="transmembrane region" description="Helical" evidence="6">
    <location>
        <begin position="21"/>
        <end position="42"/>
    </location>
</feature>
<dbReference type="InterPro" id="IPR020846">
    <property type="entry name" value="MFS_dom"/>
</dbReference>
<evidence type="ECO:0000259" key="7">
    <source>
        <dbReference type="PROSITE" id="PS50850"/>
    </source>
</evidence>
<keyword evidence="2" id="KW-1003">Cell membrane</keyword>
<evidence type="ECO:0000256" key="6">
    <source>
        <dbReference type="SAM" id="Phobius"/>
    </source>
</evidence>
<feature type="transmembrane region" description="Helical" evidence="6">
    <location>
        <begin position="172"/>
        <end position="189"/>
    </location>
</feature>
<feature type="transmembrane region" description="Helical" evidence="6">
    <location>
        <begin position="286"/>
        <end position="304"/>
    </location>
</feature>
<feature type="transmembrane region" description="Helical" evidence="6">
    <location>
        <begin position="346"/>
        <end position="366"/>
    </location>
</feature>
<dbReference type="Pfam" id="PF07690">
    <property type="entry name" value="MFS_1"/>
    <property type="match status" value="1"/>
</dbReference>
<feature type="transmembrane region" description="Helical" evidence="6">
    <location>
        <begin position="146"/>
        <end position="166"/>
    </location>
</feature>
<name>A0A3M8VZ36_9ACTN</name>
<dbReference type="RefSeq" id="WP_123101380.1">
    <property type="nucleotide sequence ID" value="NZ_RIBZ01000252.1"/>
</dbReference>
<feature type="transmembrane region" description="Helical" evidence="6">
    <location>
        <begin position="251"/>
        <end position="274"/>
    </location>
</feature>
<evidence type="ECO:0000256" key="1">
    <source>
        <dbReference type="ARBA" id="ARBA00004651"/>
    </source>
</evidence>
<evidence type="ECO:0000313" key="9">
    <source>
        <dbReference type="Proteomes" id="UP000275401"/>
    </source>
</evidence>
<feature type="transmembrane region" description="Helical" evidence="6">
    <location>
        <begin position="310"/>
        <end position="334"/>
    </location>
</feature>
<accession>A0A3M8VZ36</accession>
<gene>
    <name evidence="8" type="ORF">EEJ42_19860</name>
</gene>
<feature type="transmembrane region" description="Helical" evidence="6">
    <location>
        <begin position="372"/>
        <end position="396"/>
    </location>
</feature>
<dbReference type="GO" id="GO:0022857">
    <property type="term" value="F:transmembrane transporter activity"/>
    <property type="evidence" value="ECO:0007669"/>
    <property type="project" value="InterPro"/>
</dbReference>
<dbReference type="AlphaFoldDB" id="A0A3M8VZ36"/>
<comment type="subcellular location">
    <subcellularLocation>
        <location evidence="1">Cell membrane</location>
        <topology evidence="1">Multi-pass membrane protein</topology>
    </subcellularLocation>
</comment>
<dbReference type="InterPro" id="IPR050189">
    <property type="entry name" value="MFS_Efflux_Transporters"/>
</dbReference>